<keyword evidence="4 7" id="KW-0812">Transmembrane</keyword>
<evidence type="ECO:0000256" key="4">
    <source>
        <dbReference type="ARBA" id="ARBA00022692"/>
    </source>
</evidence>
<comment type="similarity">
    <text evidence="2">Belongs to the CPA3 antiporters (TC 2.A.63) subunit D family.</text>
</comment>
<dbReference type="InterPro" id="IPR050586">
    <property type="entry name" value="CPA3_Na-H_Antiporter_D"/>
</dbReference>
<organism evidence="10 11">
    <name type="scientific">Iodidimonas nitroreducens</name>
    <dbReference type="NCBI Taxonomy" id="1236968"/>
    <lineage>
        <taxon>Bacteria</taxon>
        <taxon>Pseudomonadati</taxon>
        <taxon>Pseudomonadota</taxon>
        <taxon>Alphaproteobacteria</taxon>
        <taxon>Iodidimonadales</taxon>
        <taxon>Iodidimonadaceae</taxon>
        <taxon>Iodidimonas</taxon>
    </lineage>
</organism>
<dbReference type="PANTHER" id="PTHR42703:SF1">
    <property type="entry name" value="NA(+)_H(+) ANTIPORTER SUBUNIT D1"/>
    <property type="match status" value="1"/>
</dbReference>
<evidence type="ECO:0000256" key="8">
    <source>
        <dbReference type="SAM" id="Phobius"/>
    </source>
</evidence>
<evidence type="ECO:0000259" key="9">
    <source>
        <dbReference type="Pfam" id="PF00361"/>
    </source>
</evidence>
<dbReference type="GO" id="GO:0005886">
    <property type="term" value="C:plasma membrane"/>
    <property type="evidence" value="ECO:0007669"/>
    <property type="project" value="UniProtKB-SubCell"/>
</dbReference>
<evidence type="ECO:0000256" key="2">
    <source>
        <dbReference type="ARBA" id="ARBA00005346"/>
    </source>
</evidence>
<evidence type="ECO:0000256" key="3">
    <source>
        <dbReference type="ARBA" id="ARBA00022475"/>
    </source>
</evidence>
<feature type="transmembrane region" description="Helical" evidence="8">
    <location>
        <begin position="411"/>
        <end position="433"/>
    </location>
</feature>
<keyword evidence="11" id="KW-1185">Reference proteome</keyword>
<feature type="transmembrane region" description="Helical" evidence="8">
    <location>
        <begin position="6"/>
        <end position="24"/>
    </location>
</feature>
<proteinExistence type="inferred from homology"/>
<dbReference type="InterPro" id="IPR003918">
    <property type="entry name" value="NADH_UbQ_OxRdtase"/>
</dbReference>
<dbReference type="GO" id="GO:0042773">
    <property type="term" value="P:ATP synthesis coupled electron transport"/>
    <property type="evidence" value="ECO:0007669"/>
    <property type="project" value="InterPro"/>
</dbReference>
<dbReference type="PANTHER" id="PTHR42703">
    <property type="entry name" value="NADH DEHYDROGENASE"/>
    <property type="match status" value="1"/>
</dbReference>
<feature type="transmembrane region" description="Helical" evidence="8">
    <location>
        <begin position="376"/>
        <end position="399"/>
    </location>
</feature>
<dbReference type="InterPro" id="IPR001750">
    <property type="entry name" value="ND/Mrp_TM"/>
</dbReference>
<comment type="caution">
    <text evidence="10">The sequence shown here is derived from an EMBL/GenBank/DDBJ whole genome shotgun (WGS) entry which is preliminary data.</text>
</comment>
<evidence type="ECO:0000256" key="6">
    <source>
        <dbReference type="ARBA" id="ARBA00023136"/>
    </source>
</evidence>
<feature type="transmembrane region" description="Helical" evidence="8">
    <location>
        <begin position="208"/>
        <end position="231"/>
    </location>
</feature>
<feature type="transmembrane region" description="Helical" evidence="8">
    <location>
        <begin position="243"/>
        <end position="261"/>
    </location>
</feature>
<feature type="transmembrane region" description="Helical" evidence="8">
    <location>
        <begin position="318"/>
        <end position="340"/>
    </location>
</feature>
<keyword evidence="3" id="KW-1003">Cell membrane</keyword>
<reference evidence="10 11" key="1">
    <citation type="submission" date="2019-09" db="EMBL/GenBank/DDBJ databases">
        <title>NBRP : Genome information of microbial organism related human and environment.</title>
        <authorList>
            <person name="Hattori M."/>
            <person name="Oshima K."/>
            <person name="Inaba H."/>
            <person name="Suda W."/>
            <person name="Sakamoto M."/>
            <person name="Iino T."/>
            <person name="Kitahara M."/>
            <person name="Oshida Y."/>
            <person name="Iida T."/>
            <person name="Kudo T."/>
            <person name="Itoh T."/>
            <person name="Ohkuma M."/>
        </authorList>
    </citation>
    <scope>NUCLEOTIDE SEQUENCE [LARGE SCALE GENOMIC DNA]</scope>
    <source>
        <strain evidence="10 11">Q-1</strain>
    </source>
</reference>
<gene>
    <name evidence="10" type="ORF">JCM17846_09790</name>
</gene>
<evidence type="ECO:0000313" key="10">
    <source>
        <dbReference type="EMBL" id="GER03297.1"/>
    </source>
</evidence>
<evidence type="ECO:0000256" key="5">
    <source>
        <dbReference type="ARBA" id="ARBA00022989"/>
    </source>
</evidence>
<feature type="transmembrane region" description="Helical" evidence="8">
    <location>
        <begin position="166"/>
        <end position="188"/>
    </location>
</feature>
<evidence type="ECO:0000256" key="1">
    <source>
        <dbReference type="ARBA" id="ARBA00004651"/>
    </source>
</evidence>
<keyword evidence="6 8" id="KW-0472">Membrane</keyword>
<feature type="transmembrane region" description="Helical" evidence="8">
    <location>
        <begin position="136"/>
        <end position="154"/>
    </location>
</feature>
<dbReference type="Proteomes" id="UP000324996">
    <property type="component" value="Unassembled WGS sequence"/>
</dbReference>
<dbReference type="RefSeq" id="WP_052370684.1">
    <property type="nucleotide sequence ID" value="NZ_BKCN01000003.1"/>
</dbReference>
<evidence type="ECO:0000256" key="7">
    <source>
        <dbReference type="RuleBase" id="RU000320"/>
    </source>
</evidence>
<dbReference type="EMBL" id="BKCN01000003">
    <property type="protein sequence ID" value="GER03297.1"/>
    <property type="molecule type" value="Genomic_DNA"/>
</dbReference>
<feature type="transmembrane region" description="Helical" evidence="8">
    <location>
        <begin position="31"/>
        <end position="53"/>
    </location>
</feature>
<feature type="domain" description="NADH:quinone oxidoreductase/Mrp antiporter transmembrane" evidence="9">
    <location>
        <begin position="130"/>
        <end position="420"/>
    </location>
</feature>
<accession>A0A5A7N5M2</accession>
<dbReference type="GO" id="GO:0008137">
    <property type="term" value="F:NADH dehydrogenase (ubiquinone) activity"/>
    <property type="evidence" value="ECO:0007669"/>
    <property type="project" value="InterPro"/>
</dbReference>
<protein>
    <submittedName>
        <fullName evidence="10">Cation:proton antiporter</fullName>
    </submittedName>
</protein>
<feature type="transmembrane region" description="Helical" evidence="8">
    <location>
        <begin position="111"/>
        <end position="130"/>
    </location>
</feature>
<sequence length="495" mass="52603">MLAAQFPVFPVIIPLLSAPLAALMPNRLLAWLLALAVSLVVFVTAIFLAISVYDGTIISYAVGGWVAPYGIEVRIDAFSALMLLVVSGASTLALLTAKPSIDQDIAADRQPLFYAAWLLALAAYGGIAVAGDAFNIFVFMEISSLASYVLIANGPHRGALPATFKYLVMGTVGASFYLIGVGLVYMMTGTLNLADLSQRLMNAPHLHPVMLAAAFVTIGLALKAAIFPLHVWMPNAYAKAPSAVAVFLAASATKVMLYVLFRFDFLVFGGALALHDLHFASFLMPLALLAMIIGSAVAMREQNIKRMMGYSSVAQLGYILLGATLLSTAGLTAAVVHMFNHAMIKGGLFLAIAALVVRIGGADLKAFEGAGRRMPWTMAGFVFLGMSLVGVPLTAGFISKWVLVEAALEQGALGVALIVAILISSLMAVVYIWRVVEVAYFRAPADDLPPPREAPLVMLIPLWGMVGLNIYFGLDPHIPMELAGHAAQILMEHAK</sequence>
<name>A0A5A7N5M2_9PROT</name>
<feature type="transmembrane region" description="Helical" evidence="8">
    <location>
        <begin position="346"/>
        <end position="364"/>
    </location>
</feature>
<comment type="subcellular location">
    <subcellularLocation>
        <location evidence="1">Cell membrane</location>
        <topology evidence="1">Multi-pass membrane protein</topology>
    </subcellularLocation>
    <subcellularLocation>
        <location evidence="7">Membrane</location>
        <topology evidence="7">Multi-pass membrane protein</topology>
    </subcellularLocation>
</comment>
<dbReference type="Pfam" id="PF00361">
    <property type="entry name" value="Proton_antipo_M"/>
    <property type="match status" value="1"/>
</dbReference>
<feature type="transmembrane region" description="Helical" evidence="8">
    <location>
        <begin position="73"/>
        <end position="95"/>
    </location>
</feature>
<keyword evidence="5 8" id="KW-1133">Transmembrane helix</keyword>
<dbReference type="PRINTS" id="PR01437">
    <property type="entry name" value="NUOXDRDTASE4"/>
</dbReference>
<evidence type="ECO:0000313" key="11">
    <source>
        <dbReference type="Proteomes" id="UP000324996"/>
    </source>
</evidence>
<feature type="transmembrane region" description="Helical" evidence="8">
    <location>
        <begin position="277"/>
        <end position="298"/>
    </location>
</feature>
<dbReference type="AlphaFoldDB" id="A0A5A7N5M2"/>